<dbReference type="SUPFAM" id="SSF160631">
    <property type="entry name" value="SMI1/KNR4-like"/>
    <property type="match status" value="1"/>
</dbReference>
<dbReference type="Pfam" id="PF09346">
    <property type="entry name" value="SMI1_KNR4"/>
    <property type="match status" value="1"/>
</dbReference>
<reference evidence="2 3" key="1">
    <citation type="submission" date="2018-08" db="EMBL/GenBank/DDBJ databases">
        <title>The draft genome of Acinetobacter sichuanensis strain WCHAc060041.</title>
        <authorList>
            <person name="Qin J."/>
            <person name="Feng Y."/>
            <person name="Zong Z."/>
        </authorList>
    </citation>
    <scope>NUCLEOTIDE SEQUENCE [LARGE SCALE GENOMIC DNA]</scope>
    <source>
        <strain evidence="2 3">WCHAc060041</strain>
    </source>
</reference>
<dbReference type="SMART" id="SM00860">
    <property type="entry name" value="SMI1_KNR4"/>
    <property type="match status" value="1"/>
</dbReference>
<dbReference type="InterPro" id="IPR018958">
    <property type="entry name" value="Knr4/Smi1-like_dom"/>
</dbReference>
<accession>A0A371YTJ2</accession>
<dbReference type="Proteomes" id="UP000240957">
    <property type="component" value="Unassembled WGS sequence"/>
</dbReference>
<feature type="domain" description="Knr4/Smi1-like" evidence="1">
    <location>
        <begin position="40"/>
        <end position="196"/>
    </location>
</feature>
<organism evidence="2 3">
    <name type="scientific">Acinetobacter sichuanensis</name>
    <dbReference type="NCBI Taxonomy" id="2136183"/>
    <lineage>
        <taxon>Bacteria</taxon>
        <taxon>Pseudomonadati</taxon>
        <taxon>Pseudomonadota</taxon>
        <taxon>Gammaproteobacteria</taxon>
        <taxon>Moraxellales</taxon>
        <taxon>Moraxellaceae</taxon>
        <taxon>Acinetobacter</taxon>
    </lineage>
</organism>
<dbReference type="Gene3D" id="3.40.1580.10">
    <property type="entry name" value="SMI1/KNR4-like"/>
    <property type="match status" value="1"/>
</dbReference>
<dbReference type="AlphaFoldDB" id="A0A371YTJ2"/>
<evidence type="ECO:0000259" key="1">
    <source>
        <dbReference type="SMART" id="SM00860"/>
    </source>
</evidence>
<dbReference type="OrthoDB" id="1190024at2"/>
<comment type="caution">
    <text evidence="2">The sequence shown here is derived from an EMBL/GenBank/DDBJ whole genome shotgun (WGS) entry which is preliminary data.</text>
</comment>
<name>A0A371YTJ2_9GAMM</name>
<dbReference type="InterPro" id="IPR037883">
    <property type="entry name" value="Knr4/Smi1-like_sf"/>
</dbReference>
<dbReference type="InterPro" id="IPR016024">
    <property type="entry name" value="ARM-type_fold"/>
</dbReference>
<evidence type="ECO:0000313" key="2">
    <source>
        <dbReference type="EMBL" id="RFC84790.1"/>
    </source>
</evidence>
<proteinExistence type="predicted"/>
<evidence type="ECO:0000313" key="3">
    <source>
        <dbReference type="Proteomes" id="UP000240957"/>
    </source>
</evidence>
<dbReference type="EMBL" id="PYIX02000004">
    <property type="protein sequence ID" value="RFC84790.1"/>
    <property type="molecule type" value="Genomic_DNA"/>
</dbReference>
<dbReference type="SUPFAM" id="SSF48371">
    <property type="entry name" value="ARM repeat"/>
    <property type="match status" value="1"/>
</dbReference>
<protein>
    <recommendedName>
        <fullName evidence="1">Knr4/Smi1-like domain-containing protein</fullName>
    </recommendedName>
</protein>
<gene>
    <name evidence="2" type="ORF">C9E89_004260</name>
</gene>
<sequence>MMPYQTQIQRIKTKLIAAQHADPDLEVFGADAHQYQLNAPIPMQKIIDFEQQHGIQLPIEYKLFLTEIGHAGESFSNSAAGPFYGIYPFGEQYQLFSNDFDQALLTNPTLLTPDTPHEIWQAQIQELYAENLSDYEYEQQEAKIFGGLFVIGSQGCGYSHALILNGIYTGKVVNISIDHDKPKFSDEAHFLDWYERWLDEVIDGNLQNTHAWFGYQMGGTESDLMQRYKNTQDHQLKYQILEGLNFKKSLTQDTLQQLLAYCPDENNENQIMILSLVSKHDAQRAVPYLEELLKTQLNTAVKLIHWYIEEDLPHWISRIYEYLPHVQDEETFRFACYILQKDEQQQFQQLKPFVQHPDFEIRKSTFYTFSFLNDKKPYETEFLHGLDSNEPSLLIQVLQAMQGLKTRAILKKLQALVVKFPYQDIEPDENGLRYYSADTDDLVYISSNISNVLKEYNLNHDSIQHINPETFEFNP</sequence>